<evidence type="ECO:0000313" key="3">
    <source>
        <dbReference type="Proteomes" id="UP000595437"/>
    </source>
</evidence>
<sequence>GPIYSPFVQASLGSENNLPNEEPLAGAESNTNFYRASVIPVDLFKYNEKTPYQPYKDYGYDSQVHRSPYDSHNVYDAHRTRDRDYK</sequence>
<feature type="region of interest" description="Disordered" evidence="1">
    <location>
        <begin position="52"/>
        <end position="86"/>
    </location>
</feature>
<name>A0A7T8GZS2_CALRO</name>
<reference evidence="3" key="1">
    <citation type="submission" date="2021-01" db="EMBL/GenBank/DDBJ databases">
        <title>Caligus Genome Assembly.</title>
        <authorList>
            <person name="Gallardo-Escarate C."/>
        </authorList>
    </citation>
    <scope>NUCLEOTIDE SEQUENCE [LARGE SCALE GENOMIC DNA]</scope>
</reference>
<dbReference type="Proteomes" id="UP000595437">
    <property type="component" value="Chromosome 10"/>
</dbReference>
<keyword evidence="3" id="KW-1185">Reference proteome</keyword>
<accession>A0A7T8GZS2</accession>
<feature type="non-terminal residue" evidence="2">
    <location>
        <position position="1"/>
    </location>
</feature>
<dbReference type="EMBL" id="CP045899">
    <property type="protein sequence ID" value="QQP40888.1"/>
    <property type="molecule type" value="Genomic_DNA"/>
</dbReference>
<gene>
    <name evidence="2" type="ORF">FKW44_015089</name>
</gene>
<dbReference type="AlphaFoldDB" id="A0A7T8GZS2"/>
<protein>
    <submittedName>
        <fullName evidence="2">LOC101740088</fullName>
    </submittedName>
</protein>
<evidence type="ECO:0000313" key="2">
    <source>
        <dbReference type="EMBL" id="QQP40888.1"/>
    </source>
</evidence>
<proteinExistence type="predicted"/>
<feature type="compositionally biased region" description="Basic and acidic residues" evidence="1">
    <location>
        <begin position="63"/>
        <end position="86"/>
    </location>
</feature>
<evidence type="ECO:0000256" key="1">
    <source>
        <dbReference type="SAM" id="MobiDB-lite"/>
    </source>
</evidence>
<feature type="non-terminal residue" evidence="2">
    <location>
        <position position="86"/>
    </location>
</feature>
<organism evidence="2 3">
    <name type="scientific">Caligus rogercresseyi</name>
    <name type="common">Sea louse</name>
    <dbReference type="NCBI Taxonomy" id="217165"/>
    <lineage>
        <taxon>Eukaryota</taxon>
        <taxon>Metazoa</taxon>
        <taxon>Ecdysozoa</taxon>
        <taxon>Arthropoda</taxon>
        <taxon>Crustacea</taxon>
        <taxon>Multicrustacea</taxon>
        <taxon>Hexanauplia</taxon>
        <taxon>Copepoda</taxon>
        <taxon>Siphonostomatoida</taxon>
        <taxon>Caligidae</taxon>
        <taxon>Caligus</taxon>
    </lineage>
</organism>